<evidence type="ECO:0000256" key="7">
    <source>
        <dbReference type="ARBA" id="ARBA00023136"/>
    </source>
</evidence>
<keyword evidence="4 10" id="KW-0812">Transmembrane</keyword>
<feature type="transmembrane region" description="Helical" evidence="10">
    <location>
        <begin position="34"/>
        <end position="55"/>
    </location>
</feature>
<feature type="non-terminal residue" evidence="11">
    <location>
        <position position="322"/>
    </location>
</feature>
<evidence type="ECO:0000256" key="9">
    <source>
        <dbReference type="ARBA" id="ARBA00023224"/>
    </source>
</evidence>
<keyword evidence="2" id="KW-1003">Cell membrane</keyword>
<keyword evidence="12" id="KW-1185">Reference proteome</keyword>
<dbReference type="GO" id="GO:0005886">
    <property type="term" value="C:plasma membrane"/>
    <property type="evidence" value="ECO:0007669"/>
    <property type="project" value="UniProtKB-SubCell"/>
</dbReference>
<dbReference type="EMBL" id="QDEB01003277">
    <property type="protein sequence ID" value="RZC42959.1"/>
    <property type="molecule type" value="Genomic_DNA"/>
</dbReference>
<evidence type="ECO:0000313" key="11">
    <source>
        <dbReference type="EMBL" id="RZC42959.1"/>
    </source>
</evidence>
<evidence type="ECO:0000256" key="8">
    <source>
        <dbReference type="ARBA" id="ARBA00023170"/>
    </source>
</evidence>
<keyword evidence="7 10" id="KW-0472">Membrane</keyword>
<evidence type="ECO:0000256" key="1">
    <source>
        <dbReference type="ARBA" id="ARBA00004651"/>
    </source>
</evidence>
<accession>A0A482WE33</accession>
<dbReference type="Pfam" id="PF02949">
    <property type="entry name" value="7tm_6"/>
    <property type="match status" value="2"/>
</dbReference>
<evidence type="ECO:0000256" key="4">
    <source>
        <dbReference type="ARBA" id="ARBA00022692"/>
    </source>
</evidence>
<gene>
    <name evidence="11" type="ORF">BDFB_013305</name>
</gene>
<dbReference type="GO" id="GO:0005549">
    <property type="term" value="F:odorant binding"/>
    <property type="evidence" value="ECO:0007669"/>
    <property type="project" value="InterPro"/>
</dbReference>
<keyword evidence="5" id="KW-0552">Olfaction</keyword>
<keyword evidence="9" id="KW-0807">Transducer</keyword>
<evidence type="ECO:0000256" key="6">
    <source>
        <dbReference type="ARBA" id="ARBA00022989"/>
    </source>
</evidence>
<sequence length="322" mass="36919">MEGVIQRSFSINLRVMKACYLYPPLQHKCLYKMAAYLMHLCFVMLVPTLGILHLLLEDNLDMERVNYNAAFLAQTTCFTTKLLPFIRDGQRIRKCIDYFDSSLFTVTRQKQKTIIDNCIKVCRRNTFIFLVCAGGAVGSWATKPFFWEGHKLPVDVWLPFNTSEKLIIYYPVYFIIAIGPCFASVATGVIDPLIAGLAYNATTQIKILKDNLQYLSEYADEEMLKNRKTSSTEQISIIKNEIIYNKIRQSIDHHDAILNFVKEYEKCFSLVVFSQFAASVFSNTVADAIYMSKWYDYDAKCKKALIILMERSKVPIAVTAGK</sequence>
<evidence type="ECO:0000256" key="10">
    <source>
        <dbReference type="SAM" id="Phobius"/>
    </source>
</evidence>
<comment type="caution">
    <text evidence="11">The sequence shown here is derived from an EMBL/GenBank/DDBJ whole genome shotgun (WGS) entry which is preliminary data.</text>
</comment>
<evidence type="ECO:0000256" key="2">
    <source>
        <dbReference type="ARBA" id="ARBA00022475"/>
    </source>
</evidence>
<feature type="transmembrane region" description="Helical" evidence="10">
    <location>
        <begin position="167"/>
        <end position="190"/>
    </location>
</feature>
<reference evidence="11 12" key="1">
    <citation type="submission" date="2017-03" db="EMBL/GenBank/DDBJ databases">
        <title>Genome of the blue death feigning beetle - Asbolus verrucosus.</title>
        <authorList>
            <person name="Rider S.D."/>
        </authorList>
    </citation>
    <scope>NUCLEOTIDE SEQUENCE [LARGE SCALE GENOMIC DNA]</scope>
    <source>
        <strain evidence="11">Butters</strain>
        <tissue evidence="11">Head and leg muscle</tissue>
    </source>
</reference>
<comment type="subcellular location">
    <subcellularLocation>
        <location evidence="1">Cell membrane</location>
        <topology evidence="1">Multi-pass membrane protein</topology>
    </subcellularLocation>
</comment>
<dbReference type="PANTHER" id="PTHR21137">
    <property type="entry name" value="ODORANT RECEPTOR"/>
    <property type="match status" value="1"/>
</dbReference>
<dbReference type="Proteomes" id="UP000292052">
    <property type="component" value="Unassembled WGS sequence"/>
</dbReference>
<evidence type="ECO:0000313" key="12">
    <source>
        <dbReference type="Proteomes" id="UP000292052"/>
    </source>
</evidence>
<keyword evidence="6 10" id="KW-1133">Transmembrane helix</keyword>
<feature type="transmembrane region" description="Helical" evidence="10">
    <location>
        <begin position="127"/>
        <end position="147"/>
    </location>
</feature>
<keyword evidence="8" id="KW-0675">Receptor</keyword>
<dbReference type="GO" id="GO:0004984">
    <property type="term" value="F:olfactory receptor activity"/>
    <property type="evidence" value="ECO:0007669"/>
    <property type="project" value="InterPro"/>
</dbReference>
<organism evidence="11 12">
    <name type="scientific">Asbolus verrucosus</name>
    <name type="common">Desert ironclad beetle</name>
    <dbReference type="NCBI Taxonomy" id="1661398"/>
    <lineage>
        <taxon>Eukaryota</taxon>
        <taxon>Metazoa</taxon>
        <taxon>Ecdysozoa</taxon>
        <taxon>Arthropoda</taxon>
        <taxon>Hexapoda</taxon>
        <taxon>Insecta</taxon>
        <taxon>Pterygota</taxon>
        <taxon>Neoptera</taxon>
        <taxon>Endopterygota</taxon>
        <taxon>Coleoptera</taxon>
        <taxon>Polyphaga</taxon>
        <taxon>Cucujiformia</taxon>
        <taxon>Tenebrionidae</taxon>
        <taxon>Pimeliinae</taxon>
        <taxon>Asbolus</taxon>
    </lineage>
</organism>
<protein>
    <submittedName>
        <fullName evidence="11">7tm 6 domain containing protein</fullName>
    </submittedName>
</protein>
<name>A0A482WE33_ASBVE</name>
<proteinExistence type="predicted"/>
<dbReference type="InterPro" id="IPR004117">
    <property type="entry name" value="7tm6_olfct_rcpt"/>
</dbReference>
<dbReference type="OrthoDB" id="7545962at2759"/>
<dbReference type="GO" id="GO:0007165">
    <property type="term" value="P:signal transduction"/>
    <property type="evidence" value="ECO:0007669"/>
    <property type="project" value="UniProtKB-KW"/>
</dbReference>
<dbReference type="PANTHER" id="PTHR21137:SF35">
    <property type="entry name" value="ODORANT RECEPTOR 19A-RELATED"/>
    <property type="match status" value="1"/>
</dbReference>
<dbReference type="AlphaFoldDB" id="A0A482WE33"/>
<evidence type="ECO:0000256" key="5">
    <source>
        <dbReference type="ARBA" id="ARBA00022725"/>
    </source>
</evidence>
<evidence type="ECO:0000256" key="3">
    <source>
        <dbReference type="ARBA" id="ARBA00022606"/>
    </source>
</evidence>
<keyword evidence="3" id="KW-0716">Sensory transduction</keyword>